<organism evidence="1">
    <name type="scientific">uncultured bacterium</name>
    <name type="common">gcode 4</name>
    <dbReference type="NCBI Taxonomy" id="1234023"/>
    <lineage>
        <taxon>Bacteria</taxon>
        <taxon>environmental samples</taxon>
    </lineage>
</organism>
<evidence type="ECO:0000313" key="1">
    <source>
        <dbReference type="EMBL" id="EKE28248.1"/>
    </source>
</evidence>
<dbReference type="EMBL" id="AMFJ01000358">
    <property type="protein sequence ID" value="EKE28248.1"/>
    <property type="molecule type" value="Genomic_DNA"/>
</dbReference>
<dbReference type="AlphaFoldDB" id="K2FZ62"/>
<name>K2FZ62_9BACT</name>
<protein>
    <submittedName>
        <fullName evidence="1">Uncharacterized protein</fullName>
    </submittedName>
</protein>
<reference evidence="1" key="1">
    <citation type="journal article" date="2012" name="Science">
        <title>Fermentation, hydrogen, and sulfur metabolism in multiple uncultivated bacterial phyla.</title>
        <authorList>
            <person name="Wrighton K.C."/>
            <person name="Thomas B.C."/>
            <person name="Sharon I."/>
            <person name="Miller C.S."/>
            <person name="Castelle C.J."/>
            <person name="VerBerkmoes N.C."/>
            <person name="Wilkins M.J."/>
            <person name="Hettich R.L."/>
            <person name="Lipton M.S."/>
            <person name="Williams K.H."/>
            <person name="Long P.E."/>
            <person name="Banfield J.F."/>
        </authorList>
    </citation>
    <scope>NUCLEOTIDE SEQUENCE [LARGE SCALE GENOMIC DNA]</scope>
</reference>
<gene>
    <name evidence="1" type="ORF">ACD_3C00084G0004</name>
</gene>
<comment type="caution">
    <text evidence="1">The sequence shown here is derived from an EMBL/GenBank/DDBJ whole genome shotgun (WGS) entry which is preliminary data.</text>
</comment>
<accession>K2FZ62</accession>
<proteinExistence type="predicted"/>
<sequence>MKTLNLKKIIWILIVALIAFPIPSFAEFWKLSQRDREKVDRKIESISAINRQNYIEIVIVRVNSLMAAIRISAADESTKFRKVSILEDLRSILMAKLQNLTSTGANVPVISNLATTNMQGWFSLSSNMAWKWYYVILPSGSGAPTSAQIRSWFDNAWNTASVRWNFNLMSWVNNFNATWLSPGSNYTLYFVAEDSNGNISPTPQAMNFSTSSTSSNPPVFSTSLSWLSGTWGILTVVSNASWRWYFVILPSWSWMPTSAQIRTGRDSSWVSAIWTWSFNLVSWTNTFNLAGLTPNTNYVLYFAAEDPFWNLNLSPSTQSFTTSLTSDTIPPVVAASINFVTRNSATINMTNSEGWKWYYVALPSGSSAPTAAQIKAWTDSGWNMVSLRWSFNTTSWVNAFNVTWLNQYTSYVLYIVAEDAVWNLLQTPQVIPFTTLQQ</sequence>